<keyword evidence="3 12" id="KW-0808">Transferase</keyword>
<dbReference type="PANTHER" id="PTHR30313:SF2">
    <property type="entry name" value="DNA PRIMASE"/>
    <property type="match status" value="1"/>
</dbReference>
<accession>A0A285MY95</accession>
<dbReference type="InterPro" id="IPR006171">
    <property type="entry name" value="TOPRIM_dom"/>
</dbReference>
<dbReference type="Gene3D" id="3.90.980.10">
    <property type="entry name" value="DNA primase, catalytic core, N-terminal domain"/>
    <property type="match status" value="1"/>
</dbReference>
<evidence type="ECO:0000256" key="1">
    <source>
        <dbReference type="ARBA" id="ARBA00022478"/>
    </source>
</evidence>
<keyword evidence="1 12" id="KW-0240">DNA-directed RNA polymerase</keyword>
<evidence type="ECO:0000259" key="15">
    <source>
        <dbReference type="PROSITE" id="PS50880"/>
    </source>
</evidence>
<dbReference type="SUPFAM" id="SSF56731">
    <property type="entry name" value="DNA primase core"/>
    <property type="match status" value="1"/>
</dbReference>
<feature type="zinc finger region" description="CHC2-type" evidence="12 14">
    <location>
        <begin position="38"/>
        <end position="62"/>
    </location>
</feature>
<dbReference type="SMART" id="SM00400">
    <property type="entry name" value="ZnF_CHCC"/>
    <property type="match status" value="1"/>
</dbReference>
<dbReference type="GO" id="GO:1990077">
    <property type="term" value="C:primosome complex"/>
    <property type="evidence" value="ECO:0007669"/>
    <property type="project" value="UniProtKB-KW"/>
</dbReference>
<evidence type="ECO:0000256" key="4">
    <source>
        <dbReference type="ARBA" id="ARBA00022695"/>
    </source>
</evidence>
<dbReference type="InterPro" id="IPR050219">
    <property type="entry name" value="DnaG_primase"/>
</dbReference>
<dbReference type="InterPro" id="IPR013264">
    <property type="entry name" value="DNAG_N"/>
</dbReference>
<keyword evidence="2 12" id="KW-0639">Primosome</keyword>
<name>A0A285MY95_9AQUI</name>
<dbReference type="InterPro" id="IPR034151">
    <property type="entry name" value="TOPRIM_DnaG_bac"/>
</dbReference>
<dbReference type="InterPro" id="IPR036977">
    <property type="entry name" value="DNA_primase_Znf_CHC2"/>
</dbReference>
<evidence type="ECO:0000256" key="9">
    <source>
        <dbReference type="ARBA" id="ARBA00022842"/>
    </source>
</evidence>
<keyword evidence="5 12" id="KW-0235">DNA replication</keyword>
<dbReference type="InterPro" id="IPR037068">
    <property type="entry name" value="DNA_primase_core_N_sf"/>
</dbReference>
<comment type="similarity">
    <text evidence="12 13">Belongs to the DnaG primase family.</text>
</comment>
<feature type="domain" description="Toprim" evidence="15">
    <location>
        <begin position="252"/>
        <end position="333"/>
    </location>
</feature>
<dbReference type="InterPro" id="IPR006295">
    <property type="entry name" value="DNA_primase_DnaG"/>
</dbReference>
<evidence type="ECO:0000313" key="16">
    <source>
        <dbReference type="EMBL" id="SNZ02155.1"/>
    </source>
</evidence>
<dbReference type="AlphaFoldDB" id="A0A285MY95"/>
<evidence type="ECO:0000256" key="5">
    <source>
        <dbReference type="ARBA" id="ARBA00022705"/>
    </source>
</evidence>
<evidence type="ECO:0000313" key="17">
    <source>
        <dbReference type="Proteomes" id="UP000219036"/>
    </source>
</evidence>
<dbReference type="Pfam" id="PF08275">
    <property type="entry name" value="DNAG_N"/>
    <property type="match status" value="1"/>
</dbReference>
<dbReference type="Gene3D" id="3.40.1360.10">
    <property type="match status" value="1"/>
</dbReference>
<dbReference type="PANTHER" id="PTHR30313">
    <property type="entry name" value="DNA PRIMASE"/>
    <property type="match status" value="1"/>
</dbReference>
<dbReference type="SMART" id="SM00493">
    <property type="entry name" value="TOPRIM"/>
    <property type="match status" value="1"/>
</dbReference>
<comment type="domain">
    <text evidence="12">Contains an N-terminal zinc-binding domain, a central core domain that contains the primase activity, and a C-terminal DnaB-binding domain.</text>
</comment>
<keyword evidence="17" id="KW-1185">Reference proteome</keyword>
<dbReference type="InterPro" id="IPR002694">
    <property type="entry name" value="Znf_CHC2"/>
</dbReference>
<gene>
    <name evidence="12" type="primary">dnaG</name>
    <name evidence="16" type="ORF">SAMN06265182_0031</name>
</gene>
<dbReference type="InterPro" id="IPR019475">
    <property type="entry name" value="DNA_primase_DnaB-bd"/>
</dbReference>
<dbReference type="FunFam" id="3.90.580.10:FF:000001">
    <property type="entry name" value="DNA primase"/>
    <property type="match status" value="1"/>
</dbReference>
<dbReference type="GO" id="GO:0008270">
    <property type="term" value="F:zinc ion binding"/>
    <property type="evidence" value="ECO:0007669"/>
    <property type="project" value="UniProtKB-UniRule"/>
</dbReference>
<dbReference type="GO" id="GO:0000428">
    <property type="term" value="C:DNA-directed RNA polymerase complex"/>
    <property type="evidence" value="ECO:0007669"/>
    <property type="project" value="UniProtKB-KW"/>
</dbReference>
<proteinExistence type="inferred from homology"/>
<dbReference type="GO" id="GO:0005737">
    <property type="term" value="C:cytoplasm"/>
    <property type="evidence" value="ECO:0007669"/>
    <property type="project" value="TreeGrafter"/>
</dbReference>
<keyword evidence="6 12" id="KW-0479">Metal-binding</keyword>
<dbReference type="NCBIfam" id="TIGR01391">
    <property type="entry name" value="dnaG"/>
    <property type="match status" value="1"/>
</dbReference>
<evidence type="ECO:0000256" key="6">
    <source>
        <dbReference type="ARBA" id="ARBA00022723"/>
    </source>
</evidence>
<comment type="function">
    <text evidence="12 13">RNA polymerase that catalyzes the synthesis of short RNA molecules used as primers for DNA polymerase during DNA replication.</text>
</comment>
<dbReference type="InterPro" id="IPR030846">
    <property type="entry name" value="DnaG_bac"/>
</dbReference>
<comment type="catalytic activity">
    <reaction evidence="12">
        <text>ssDNA + n NTP = ssDNA/pppN(pN)n-1 hybrid + (n-1) diphosphate.</text>
        <dbReference type="EC" id="2.7.7.101"/>
    </reaction>
</comment>
<dbReference type="GO" id="GO:0003899">
    <property type="term" value="F:DNA-directed RNA polymerase activity"/>
    <property type="evidence" value="ECO:0007669"/>
    <property type="project" value="UniProtKB-UniRule"/>
</dbReference>
<dbReference type="Pfam" id="PF10410">
    <property type="entry name" value="DnaB_bind"/>
    <property type="match status" value="1"/>
</dbReference>
<keyword evidence="9" id="KW-0460">Magnesium</keyword>
<keyword evidence="7 12" id="KW-0863">Zinc-finger</keyword>
<comment type="subunit">
    <text evidence="12">Monomer. Interacts with DnaB.</text>
</comment>
<dbReference type="GO" id="GO:0003677">
    <property type="term" value="F:DNA binding"/>
    <property type="evidence" value="ECO:0007669"/>
    <property type="project" value="UniProtKB-KW"/>
</dbReference>
<organism evidence="16 17">
    <name type="scientific">Persephonella hydrogeniphila</name>
    <dbReference type="NCBI Taxonomy" id="198703"/>
    <lineage>
        <taxon>Bacteria</taxon>
        <taxon>Pseudomonadati</taxon>
        <taxon>Aquificota</taxon>
        <taxon>Aquificia</taxon>
        <taxon>Aquificales</taxon>
        <taxon>Hydrogenothermaceae</taxon>
        <taxon>Persephonella</taxon>
    </lineage>
</organism>
<dbReference type="CDD" id="cd03364">
    <property type="entry name" value="TOPRIM_DnaG_primases"/>
    <property type="match status" value="1"/>
</dbReference>
<dbReference type="Pfam" id="PF01807">
    <property type="entry name" value="Zn_ribbon_DnaG"/>
    <property type="match status" value="1"/>
</dbReference>
<dbReference type="Pfam" id="PF13155">
    <property type="entry name" value="Toprim_2"/>
    <property type="match status" value="1"/>
</dbReference>
<dbReference type="Proteomes" id="UP000219036">
    <property type="component" value="Unassembled WGS sequence"/>
</dbReference>
<dbReference type="PROSITE" id="PS50880">
    <property type="entry name" value="TOPRIM"/>
    <property type="match status" value="1"/>
</dbReference>
<dbReference type="GO" id="GO:0006269">
    <property type="term" value="P:DNA replication, synthesis of primer"/>
    <property type="evidence" value="ECO:0007669"/>
    <property type="project" value="UniProtKB-UniRule"/>
</dbReference>
<keyword evidence="8 12" id="KW-0862">Zinc</keyword>
<evidence type="ECO:0000256" key="2">
    <source>
        <dbReference type="ARBA" id="ARBA00022515"/>
    </source>
</evidence>
<evidence type="ECO:0000256" key="12">
    <source>
        <dbReference type="HAMAP-Rule" id="MF_00974"/>
    </source>
</evidence>
<dbReference type="OrthoDB" id="9803773at2"/>
<dbReference type="HAMAP" id="MF_00974">
    <property type="entry name" value="DNA_primase_DnaG"/>
    <property type="match status" value="1"/>
</dbReference>
<sequence>MAISQETVEEVLRTANVYDVISDYINLEKAGSNYKALCPFHQEKTPSFMVSPTKNIFKCFGCGKSGSAINFVMEYEGISFGEAVIKLAEKYNIPVKFTKPDKSIEEKKGLVSVAEKVKRFYKEQLKKSREAKEYIKKRELLPRTVDFFDIGFSPFDSSELVEFCKKEGITVEQLKKIGLVTVKEDGMIKDKFAGRLIFPIKDHRGRTVAFGGRTLIEDRQPKYINSPETEIYSKGKILYGFFESKDFLREKKEVIIVEGYIDLISLYQAGIKNVVATLGTAMTQHHGKLLSRFVKRAILMFDSDSAGKKAAIRASKILLPFKIDVYYCPLEKGTDPDDLAKKGYREVEAYLKKSKDFLFFLLDRIQEQKDLKKRKDIIDLYLEILSYIPDKHVQGLYIKELSEKTGIPVDMLQVMERAPVKNEEENRLSLDELYYREKMVLKGLLEYKDEILRMFTDFDKITGSPYFLYLLNEILKDGEVEELEHLKNANIPADPETVVYALNQMHKEWTHQQNEIEAALFPSIDDSLIKKIFQNKKSLHTGGKKKK</sequence>
<evidence type="ECO:0000256" key="3">
    <source>
        <dbReference type="ARBA" id="ARBA00022679"/>
    </source>
</evidence>
<dbReference type="PIRSF" id="PIRSF002811">
    <property type="entry name" value="DnaG"/>
    <property type="match status" value="1"/>
</dbReference>
<dbReference type="Gene3D" id="3.90.580.10">
    <property type="entry name" value="Zinc finger, CHC2-type domain"/>
    <property type="match status" value="1"/>
</dbReference>
<evidence type="ECO:0000256" key="14">
    <source>
        <dbReference type="PIRSR" id="PIRSR002811-1"/>
    </source>
</evidence>
<evidence type="ECO:0000256" key="11">
    <source>
        <dbReference type="ARBA" id="ARBA00023163"/>
    </source>
</evidence>
<keyword evidence="4 12" id="KW-0548">Nucleotidyltransferase</keyword>
<keyword evidence="10 12" id="KW-0238">DNA-binding</keyword>
<reference evidence="17" key="1">
    <citation type="submission" date="2017-09" db="EMBL/GenBank/DDBJ databases">
        <authorList>
            <person name="Varghese N."/>
            <person name="Submissions S."/>
        </authorList>
    </citation>
    <scope>NUCLEOTIDE SEQUENCE [LARGE SCALE GENOMIC DNA]</scope>
    <source>
        <strain evidence="17">DSM 15103</strain>
    </source>
</reference>
<dbReference type="SUPFAM" id="SSF57783">
    <property type="entry name" value="Zinc beta-ribbon"/>
    <property type="match status" value="1"/>
</dbReference>
<dbReference type="EMBL" id="OBEI01000001">
    <property type="protein sequence ID" value="SNZ02155.1"/>
    <property type="molecule type" value="Genomic_DNA"/>
</dbReference>
<dbReference type="EC" id="2.7.7.101" evidence="12"/>
<evidence type="ECO:0000256" key="8">
    <source>
        <dbReference type="ARBA" id="ARBA00022833"/>
    </source>
</evidence>
<evidence type="ECO:0000256" key="10">
    <source>
        <dbReference type="ARBA" id="ARBA00023125"/>
    </source>
</evidence>
<keyword evidence="11 12" id="KW-0804">Transcription</keyword>
<dbReference type="RefSeq" id="WP_096999244.1">
    <property type="nucleotide sequence ID" value="NZ_OBEI01000001.1"/>
</dbReference>
<comment type="cofactor">
    <cofactor evidence="12 13 14">
        <name>Zn(2+)</name>
        <dbReference type="ChEBI" id="CHEBI:29105"/>
    </cofactor>
    <text evidence="12 13 14">Binds 1 zinc ion per monomer.</text>
</comment>
<evidence type="ECO:0000256" key="7">
    <source>
        <dbReference type="ARBA" id="ARBA00022771"/>
    </source>
</evidence>
<protein>
    <recommendedName>
        <fullName evidence="12 13">DNA primase</fullName>
        <ecNumber evidence="12">2.7.7.101</ecNumber>
    </recommendedName>
</protein>
<evidence type="ECO:0000256" key="13">
    <source>
        <dbReference type="PIRNR" id="PIRNR002811"/>
    </source>
</evidence>